<keyword evidence="6" id="KW-1185">Reference proteome</keyword>
<dbReference type="PANTHER" id="PTHR32347:SF23">
    <property type="entry name" value="BLL5650 PROTEIN"/>
    <property type="match status" value="1"/>
</dbReference>
<protein>
    <submittedName>
        <fullName evidence="5">Efflux pump membrane fusion protein (Modular protein)</fullName>
    </submittedName>
</protein>
<keyword evidence="3" id="KW-0175">Coiled coil</keyword>
<dbReference type="NCBIfam" id="TIGR01730">
    <property type="entry name" value="RND_mfp"/>
    <property type="match status" value="1"/>
</dbReference>
<evidence type="ECO:0000256" key="3">
    <source>
        <dbReference type="ARBA" id="ARBA00023054"/>
    </source>
</evidence>
<dbReference type="SUPFAM" id="SSF111369">
    <property type="entry name" value="HlyD-like secretion proteins"/>
    <property type="match status" value="1"/>
</dbReference>
<dbReference type="Proteomes" id="UP000238164">
    <property type="component" value="Chromosome 1"/>
</dbReference>
<dbReference type="PANTHER" id="PTHR32347">
    <property type="entry name" value="EFFLUX SYSTEM COMPONENT YKNX-RELATED"/>
    <property type="match status" value="1"/>
</dbReference>
<dbReference type="Gene3D" id="2.40.50.100">
    <property type="match status" value="1"/>
</dbReference>
<dbReference type="EMBL" id="LT985188">
    <property type="protein sequence ID" value="SPD88567.1"/>
    <property type="molecule type" value="Genomic_DNA"/>
</dbReference>
<comment type="similarity">
    <text evidence="2">Belongs to the membrane fusion protein (MFP) (TC 8.A.1) family.</text>
</comment>
<evidence type="ECO:0000256" key="1">
    <source>
        <dbReference type="ARBA" id="ARBA00004196"/>
    </source>
</evidence>
<accession>A0A2N9JM69</accession>
<dbReference type="GO" id="GO:0016020">
    <property type="term" value="C:membrane"/>
    <property type="evidence" value="ECO:0007669"/>
    <property type="project" value="InterPro"/>
</dbReference>
<dbReference type="AlphaFoldDB" id="A0A2N9JM69"/>
<keyword evidence="4" id="KW-1133">Transmembrane helix</keyword>
<dbReference type="OrthoDB" id="9813967at2"/>
<dbReference type="InterPro" id="IPR050465">
    <property type="entry name" value="UPF0194_transport"/>
</dbReference>
<name>A0A2N9JM69_9ACTN</name>
<keyword evidence="4" id="KW-0472">Membrane</keyword>
<proteinExistence type="inferred from homology"/>
<reference evidence="5 6" key="1">
    <citation type="submission" date="2018-02" db="EMBL/GenBank/DDBJ databases">
        <authorList>
            <person name="Cohen D.B."/>
            <person name="Kent A.D."/>
        </authorList>
    </citation>
    <scope>NUCLEOTIDE SEQUENCE [LARGE SCALE GENOMIC DNA]</scope>
    <source>
        <strain evidence="5">1</strain>
    </source>
</reference>
<organism evidence="5 6">
    <name type="scientific">Micropruina glycogenica</name>
    <dbReference type="NCBI Taxonomy" id="75385"/>
    <lineage>
        <taxon>Bacteria</taxon>
        <taxon>Bacillati</taxon>
        <taxon>Actinomycetota</taxon>
        <taxon>Actinomycetes</taxon>
        <taxon>Propionibacteriales</taxon>
        <taxon>Nocardioidaceae</taxon>
        <taxon>Micropruina</taxon>
    </lineage>
</organism>
<evidence type="ECO:0000256" key="2">
    <source>
        <dbReference type="ARBA" id="ARBA00009477"/>
    </source>
</evidence>
<gene>
    <name evidence="5" type="ORF">MPLG2_3537</name>
</gene>
<evidence type="ECO:0000313" key="5">
    <source>
        <dbReference type="EMBL" id="SPD88567.1"/>
    </source>
</evidence>
<comment type="subcellular location">
    <subcellularLocation>
        <location evidence="1">Cell envelope</location>
    </subcellularLocation>
</comment>
<dbReference type="GO" id="GO:0022857">
    <property type="term" value="F:transmembrane transporter activity"/>
    <property type="evidence" value="ECO:0007669"/>
    <property type="project" value="InterPro"/>
</dbReference>
<dbReference type="KEGG" id="mgg:MPLG2_3537"/>
<dbReference type="Gene3D" id="2.40.30.170">
    <property type="match status" value="1"/>
</dbReference>
<feature type="transmembrane region" description="Helical" evidence="4">
    <location>
        <begin position="9"/>
        <end position="28"/>
    </location>
</feature>
<sequence length="258" mass="26987">MKNHKRPPVPVIVLVVLLIVGLGGWWWWSATRPTTTTQSLSGQVETTELTIAPAMAGRITAVEVTEGAQVSAGDVLVQLDTAALKLQKSQAEQGVKAAKAAVTNAEDDGTKADVKAAKARLAQAEAAVTLADVQLTYATIKAPKDGTVVNVVGNVGQNAAPGRTILTLTDPSDLFVRVFVPETAIGQVSVGRQATVTADSSTTTFQGTVSFVSNQAEFTPNNIDTAEQRTKLVFAVRIRLDDTSGTLKAGLPVTVTLP</sequence>
<keyword evidence="4" id="KW-0812">Transmembrane</keyword>
<dbReference type="RefSeq" id="WP_105187047.1">
    <property type="nucleotide sequence ID" value="NZ_BAAAGO010000009.1"/>
</dbReference>
<dbReference type="GO" id="GO:0030313">
    <property type="term" value="C:cell envelope"/>
    <property type="evidence" value="ECO:0007669"/>
    <property type="project" value="UniProtKB-SubCell"/>
</dbReference>
<dbReference type="InterPro" id="IPR006143">
    <property type="entry name" value="RND_pump_MFP"/>
</dbReference>
<evidence type="ECO:0000256" key="4">
    <source>
        <dbReference type="SAM" id="Phobius"/>
    </source>
</evidence>
<dbReference type="Gene3D" id="1.10.287.470">
    <property type="entry name" value="Helix hairpin bin"/>
    <property type="match status" value="1"/>
</dbReference>
<evidence type="ECO:0000313" key="6">
    <source>
        <dbReference type="Proteomes" id="UP000238164"/>
    </source>
</evidence>